<protein>
    <recommendedName>
        <fullName evidence="5">Putative 3-methyladenine DNA glycosylase</fullName>
        <ecNumber evidence="5">3.2.2.-</ecNumber>
    </recommendedName>
</protein>
<evidence type="ECO:0000256" key="4">
    <source>
        <dbReference type="ARBA" id="ARBA00023204"/>
    </source>
</evidence>
<dbReference type="EC" id="3.2.2.-" evidence="5"/>
<dbReference type="NCBIfam" id="NF002003">
    <property type="entry name" value="PRK00802.1-3"/>
    <property type="match status" value="1"/>
</dbReference>
<dbReference type="EMBL" id="CADCUO010000082">
    <property type="protein sequence ID" value="CAA9388928.1"/>
    <property type="molecule type" value="Genomic_DNA"/>
</dbReference>
<dbReference type="HAMAP" id="MF_00527">
    <property type="entry name" value="3MGH"/>
    <property type="match status" value="1"/>
</dbReference>
<evidence type="ECO:0000256" key="1">
    <source>
        <dbReference type="ARBA" id="ARBA00009232"/>
    </source>
</evidence>
<dbReference type="AlphaFoldDB" id="A0A6J4NIS5"/>
<keyword evidence="4 5" id="KW-0234">DNA repair</keyword>
<evidence type="ECO:0000256" key="3">
    <source>
        <dbReference type="ARBA" id="ARBA00022801"/>
    </source>
</evidence>
<dbReference type="PANTHER" id="PTHR10429:SF0">
    <property type="entry name" value="DNA-3-METHYLADENINE GLYCOSYLASE"/>
    <property type="match status" value="1"/>
</dbReference>
<sequence length="190" mass="20286">MGMDLSGPVATAAPTLLGATLRHRGVAVRITEVEAYDGPNDPASHAYRGPTARNLVMFGPPGHLYLYFTYGMHWAANVVCGADGHASGALLRAGEVVEGIELARSRRGGASDRDLARGPGRLCQALQLSGEQRGTYLFGGGDVTLEPAEMTVAAVGSGPRVGVSVEADRPWRYWITDDRYVSDYRRSPRA</sequence>
<dbReference type="PANTHER" id="PTHR10429">
    <property type="entry name" value="DNA-3-METHYLADENINE GLYCOSYLASE"/>
    <property type="match status" value="1"/>
</dbReference>
<dbReference type="Gene3D" id="3.10.300.10">
    <property type="entry name" value="Methylpurine-DNA glycosylase (MPG)"/>
    <property type="match status" value="1"/>
</dbReference>
<dbReference type="CDD" id="cd00540">
    <property type="entry name" value="AAG"/>
    <property type="match status" value="1"/>
</dbReference>
<keyword evidence="6" id="KW-0326">Glycosidase</keyword>
<evidence type="ECO:0000313" key="6">
    <source>
        <dbReference type="EMBL" id="CAA9388928.1"/>
    </source>
</evidence>
<name>A0A6J4NIS5_9ACTN</name>
<organism evidence="6">
    <name type="scientific">uncultured Propionibacteriaceae bacterium</name>
    <dbReference type="NCBI Taxonomy" id="257457"/>
    <lineage>
        <taxon>Bacteria</taxon>
        <taxon>Bacillati</taxon>
        <taxon>Actinomycetota</taxon>
        <taxon>Actinomycetes</taxon>
        <taxon>Propionibacteriales</taxon>
        <taxon>Propionibacteriaceae</taxon>
        <taxon>environmental samples</taxon>
    </lineage>
</organism>
<dbReference type="InterPro" id="IPR011034">
    <property type="entry name" value="Formyl_transferase-like_C_sf"/>
</dbReference>
<accession>A0A6J4NIS5</accession>
<evidence type="ECO:0000256" key="2">
    <source>
        <dbReference type="ARBA" id="ARBA00022763"/>
    </source>
</evidence>
<dbReference type="InterPro" id="IPR003180">
    <property type="entry name" value="MPG"/>
</dbReference>
<dbReference type="GO" id="GO:0003905">
    <property type="term" value="F:alkylbase DNA N-glycosylase activity"/>
    <property type="evidence" value="ECO:0007669"/>
    <property type="project" value="InterPro"/>
</dbReference>
<reference evidence="6" key="1">
    <citation type="submission" date="2020-02" db="EMBL/GenBank/DDBJ databases">
        <authorList>
            <person name="Meier V. D."/>
        </authorList>
    </citation>
    <scope>NUCLEOTIDE SEQUENCE</scope>
    <source>
        <strain evidence="6">AVDCRST_MAG75</strain>
    </source>
</reference>
<proteinExistence type="inferred from homology"/>
<dbReference type="NCBIfam" id="TIGR00567">
    <property type="entry name" value="3mg"/>
    <property type="match status" value="1"/>
</dbReference>
<dbReference type="Pfam" id="PF02245">
    <property type="entry name" value="Pur_DNA_glyco"/>
    <property type="match status" value="1"/>
</dbReference>
<dbReference type="GO" id="GO:0003677">
    <property type="term" value="F:DNA binding"/>
    <property type="evidence" value="ECO:0007669"/>
    <property type="project" value="InterPro"/>
</dbReference>
<dbReference type="InterPro" id="IPR036995">
    <property type="entry name" value="MPG_sf"/>
</dbReference>
<evidence type="ECO:0000256" key="5">
    <source>
        <dbReference type="HAMAP-Rule" id="MF_00527"/>
    </source>
</evidence>
<keyword evidence="2 5" id="KW-0227">DNA damage</keyword>
<dbReference type="SUPFAM" id="SSF50486">
    <property type="entry name" value="FMT C-terminal domain-like"/>
    <property type="match status" value="1"/>
</dbReference>
<dbReference type="GO" id="GO:0006284">
    <property type="term" value="P:base-excision repair"/>
    <property type="evidence" value="ECO:0007669"/>
    <property type="project" value="InterPro"/>
</dbReference>
<gene>
    <name evidence="6" type="ORF">AVDCRST_MAG75-1449</name>
</gene>
<keyword evidence="3 5" id="KW-0378">Hydrolase</keyword>
<comment type="similarity">
    <text evidence="1 5">Belongs to the DNA glycosylase MPG family.</text>
</comment>